<dbReference type="AlphaFoldDB" id="A0A2P6MBS8"/>
<comment type="caution">
    <text evidence="3">The sequence shown here is derived from an EMBL/GenBank/DDBJ whole genome shotgun (WGS) entry which is preliminary data.</text>
</comment>
<keyword evidence="4" id="KW-1185">Reference proteome</keyword>
<dbReference type="Proteomes" id="UP000241736">
    <property type="component" value="Unassembled WGS sequence"/>
</dbReference>
<gene>
    <name evidence="3" type="ORF">C6N40_02050</name>
</gene>
<reference evidence="3 4" key="1">
    <citation type="submission" date="2018-03" db="EMBL/GenBank/DDBJ databases">
        <title>Arenimonas caeni sp. nov., isolated from activated sludge.</title>
        <authorList>
            <person name="Liu H."/>
        </authorList>
    </citation>
    <scope>NUCLEOTIDE SEQUENCE [LARGE SCALE GENOMIC DNA]</scope>
    <source>
        <strain evidence="4">z29</strain>
    </source>
</reference>
<evidence type="ECO:0008006" key="5">
    <source>
        <dbReference type="Google" id="ProtNLM"/>
    </source>
</evidence>
<feature type="region of interest" description="Disordered" evidence="1">
    <location>
        <begin position="64"/>
        <end position="84"/>
    </location>
</feature>
<name>A0A2P6MBS8_9GAMM</name>
<protein>
    <recommendedName>
        <fullName evidence="5">Secreted protein</fullName>
    </recommendedName>
</protein>
<organism evidence="3 4">
    <name type="scientific">Arenimonas caeni</name>
    <dbReference type="NCBI Taxonomy" id="2058085"/>
    <lineage>
        <taxon>Bacteria</taxon>
        <taxon>Pseudomonadati</taxon>
        <taxon>Pseudomonadota</taxon>
        <taxon>Gammaproteobacteria</taxon>
        <taxon>Lysobacterales</taxon>
        <taxon>Lysobacteraceae</taxon>
        <taxon>Arenimonas</taxon>
    </lineage>
</organism>
<evidence type="ECO:0000313" key="4">
    <source>
        <dbReference type="Proteomes" id="UP000241736"/>
    </source>
</evidence>
<dbReference type="EMBL" id="PVLF01000002">
    <property type="protein sequence ID" value="PRH83454.1"/>
    <property type="molecule type" value="Genomic_DNA"/>
</dbReference>
<evidence type="ECO:0000256" key="1">
    <source>
        <dbReference type="SAM" id="MobiDB-lite"/>
    </source>
</evidence>
<evidence type="ECO:0000256" key="2">
    <source>
        <dbReference type="SAM" id="SignalP"/>
    </source>
</evidence>
<feature type="signal peptide" evidence="2">
    <location>
        <begin position="1"/>
        <end position="18"/>
    </location>
</feature>
<accession>A0A2P6MBS8</accession>
<sequence>MHLLSFALAALVAGAASAQQFSSLEERMTEEQFKAAGLDKLSPEELARLNAFIARETEQVASSLPAATPAEVDNRGFSGRSGPQGEIISSISGQFSGWKGAGDRFTLDNGQVWQVTDSATRLSVNLVNPEVVIEPGAFNSWSLRVVGYNTRAKVKRIK</sequence>
<proteinExistence type="predicted"/>
<feature type="chain" id="PRO_5015119551" description="Secreted protein" evidence="2">
    <location>
        <begin position="19"/>
        <end position="158"/>
    </location>
</feature>
<keyword evidence="2" id="KW-0732">Signal</keyword>
<dbReference type="OrthoDB" id="5966441at2"/>
<evidence type="ECO:0000313" key="3">
    <source>
        <dbReference type="EMBL" id="PRH83454.1"/>
    </source>
</evidence>